<dbReference type="GO" id="GO:0046872">
    <property type="term" value="F:metal ion binding"/>
    <property type="evidence" value="ECO:0007669"/>
    <property type="project" value="UniProtKB-KW"/>
</dbReference>
<reference evidence="6 7" key="1">
    <citation type="submission" date="2019-09" db="EMBL/GenBank/DDBJ databases">
        <authorList>
            <person name="Criscuolo A."/>
        </authorList>
    </citation>
    <scope>NUCLEOTIDE SEQUENCE [LARGE SCALE GENOMIC DNA]</scope>
    <source>
        <strain evidence="7">3(2)</strain>
    </source>
</reference>
<dbReference type="InterPro" id="IPR011059">
    <property type="entry name" value="Metal-dep_hydrolase_composite"/>
</dbReference>
<evidence type="ECO:0000259" key="5">
    <source>
        <dbReference type="Pfam" id="PF01979"/>
    </source>
</evidence>
<evidence type="ECO:0000256" key="1">
    <source>
        <dbReference type="ARBA" id="ARBA00006745"/>
    </source>
</evidence>
<feature type="domain" description="Amidohydrolase-related" evidence="5">
    <location>
        <begin position="56"/>
        <end position="399"/>
    </location>
</feature>
<dbReference type="RefSeq" id="WP_151442131.1">
    <property type="nucleotide sequence ID" value="NZ_CABVOU010000016.1"/>
</dbReference>
<evidence type="ECO:0000313" key="7">
    <source>
        <dbReference type="Proteomes" id="UP000326725"/>
    </source>
</evidence>
<accession>A0A5K1HYQ9</accession>
<dbReference type="SUPFAM" id="SSF51338">
    <property type="entry name" value="Composite domain of metallo-dependent hydrolases"/>
    <property type="match status" value="1"/>
</dbReference>
<comment type="similarity">
    <text evidence="1">Belongs to the metallo-dependent hydrolases superfamily. ATZ/TRZ family.</text>
</comment>
<keyword evidence="3 6" id="KW-0378">Hydrolase</keyword>
<dbReference type="SUPFAM" id="SSF51556">
    <property type="entry name" value="Metallo-dependent hydrolases"/>
    <property type="match status" value="1"/>
</dbReference>
<gene>
    <name evidence="6" type="ORF">HALO32_00406</name>
</gene>
<dbReference type="InterPro" id="IPR006680">
    <property type="entry name" value="Amidohydro-rel"/>
</dbReference>
<evidence type="ECO:0000256" key="2">
    <source>
        <dbReference type="ARBA" id="ARBA00022723"/>
    </source>
</evidence>
<dbReference type="CDD" id="cd01298">
    <property type="entry name" value="ATZ_TRZ_like"/>
    <property type="match status" value="1"/>
</dbReference>
<dbReference type="EMBL" id="CABVOU010000016">
    <property type="protein sequence ID" value="VVZ94356.1"/>
    <property type="molecule type" value="Genomic_DNA"/>
</dbReference>
<organism evidence="6 7">
    <name type="scientific">Halomonas lysinitropha</name>
    <dbReference type="NCBI Taxonomy" id="2607506"/>
    <lineage>
        <taxon>Bacteria</taxon>
        <taxon>Pseudomonadati</taxon>
        <taxon>Pseudomonadota</taxon>
        <taxon>Gammaproteobacteria</taxon>
        <taxon>Oceanospirillales</taxon>
        <taxon>Halomonadaceae</taxon>
        <taxon>Halomonas</taxon>
    </lineage>
</organism>
<dbReference type="EC" id="3.5.4.32" evidence="6"/>
<keyword evidence="4" id="KW-0862">Zinc</keyword>
<dbReference type="Gene3D" id="3.20.20.140">
    <property type="entry name" value="Metal-dependent hydrolases"/>
    <property type="match status" value="1"/>
</dbReference>
<sequence length="451" mass="48770">MTPTSQTLWIRAPRACSDARAAGGVVIRDSRIVEAVPAGGTPVTPIGETFDASAHVLLPGLVNTHHHFYQTLTRAYSPALNKELFPWLTTLYDVWANLTERQLALASELAMVELLMSGCTTVADHHYVFSGALESAIDVQVETANRLGVRAALTRGSMSVGRDDGGLPPQSVVQDEATILDESRRLIDAHHQRGDGAMTTIALAPCSPFSVSRELMQESARLAEEKDVRLHTHLAETEDETAYCQRLFGMRPLDYLEASGWLGPRTWLAHGIHFTDQEVARLGQAGTGIAHCPSSNMVLGSGMCRTLELEAAGCPVGLAVDGSASNDHSNLAEEMRQALLLGRLRYAPSRVTHDDVIRWATQGSAACLGRTDIGGLAPGQQADLALFRLDEARFSGAENPVAALLLCGAHRADRVMVAGRWRIEEGRPRDLDLDALLARHDQAARELRGSV</sequence>
<dbReference type="PANTHER" id="PTHR43794">
    <property type="entry name" value="AMINOHYDROLASE SSNA-RELATED"/>
    <property type="match status" value="1"/>
</dbReference>
<dbReference type="Pfam" id="PF01979">
    <property type="entry name" value="Amidohydro_1"/>
    <property type="match status" value="1"/>
</dbReference>
<dbReference type="InterPro" id="IPR050287">
    <property type="entry name" value="MTA/SAH_deaminase"/>
</dbReference>
<protein>
    <submittedName>
        <fullName evidence="6">8-oxoguanine deaminase</fullName>
        <ecNumber evidence="6">3.5.4.32</ecNumber>
    </submittedName>
</protein>
<keyword evidence="7" id="KW-1185">Reference proteome</keyword>
<dbReference type="PANTHER" id="PTHR43794:SF11">
    <property type="entry name" value="AMIDOHYDROLASE-RELATED DOMAIN-CONTAINING PROTEIN"/>
    <property type="match status" value="1"/>
</dbReference>
<dbReference type="GO" id="GO:0102127">
    <property type="term" value="F:8-oxoguanine deaminase activity"/>
    <property type="evidence" value="ECO:0007669"/>
    <property type="project" value="UniProtKB-EC"/>
</dbReference>
<evidence type="ECO:0000256" key="4">
    <source>
        <dbReference type="ARBA" id="ARBA00022833"/>
    </source>
</evidence>
<dbReference type="GO" id="GO:0019239">
    <property type="term" value="F:deaminase activity"/>
    <property type="evidence" value="ECO:0007669"/>
    <property type="project" value="UniProtKB-ARBA"/>
</dbReference>
<dbReference type="NCBIfam" id="NF006055">
    <property type="entry name" value="PRK08203.1"/>
    <property type="match status" value="1"/>
</dbReference>
<name>A0A5K1HYQ9_9GAMM</name>
<keyword evidence="2" id="KW-0479">Metal-binding</keyword>
<proteinExistence type="inferred from homology"/>
<dbReference type="Proteomes" id="UP000326725">
    <property type="component" value="Unassembled WGS sequence"/>
</dbReference>
<dbReference type="InterPro" id="IPR032466">
    <property type="entry name" value="Metal_Hydrolase"/>
</dbReference>
<dbReference type="AlphaFoldDB" id="A0A5K1HYQ9"/>
<evidence type="ECO:0000256" key="3">
    <source>
        <dbReference type="ARBA" id="ARBA00022801"/>
    </source>
</evidence>
<dbReference type="FunFam" id="3.20.20.140:FF:000014">
    <property type="entry name" value="5-methylthioadenosine/S-adenosylhomocysteine deaminase"/>
    <property type="match status" value="1"/>
</dbReference>
<dbReference type="Gene3D" id="2.30.40.10">
    <property type="entry name" value="Urease, subunit C, domain 1"/>
    <property type="match status" value="1"/>
</dbReference>
<evidence type="ECO:0000313" key="6">
    <source>
        <dbReference type="EMBL" id="VVZ94356.1"/>
    </source>
</evidence>